<comment type="catalytic activity">
    <reaction evidence="17">
        <text>L-threonyl-[protein] + ATP = O-phospho-L-threonyl-[protein] + ADP + H(+)</text>
        <dbReference type="Rhea" id="RHEA:46608"/>
        <dbReference type="Rhea" id="RHEA-COMP:11060"/>
        <dbReference type="Rhea" id="RHEA-COMP:11605"/>
        <dbReference type="ChEBI" id="CHEBI:15378"/>
        <dbReference type="ChEBI" id="CHEBI:30013"/>
        <dbReference type="ChEBI" id="CHEBI:30616"/>
        <dbReference type="ChEBI" id="CHEBI:61977"/>
        <dbReference type="ChEBI" id="CHEBI:456216"/>
        <dbReference type="EC" id="2.7.11.1"/>
    </reaction>
</comment>
<comment type="catalytic activity">
    <reaction evidence="18">
        <text>L-seryl-[protein] + ATP = O-phospho-L-seryl-[protein] + ADP + H(+)</text>
        <dbReference type="Rhea" id="RHEA:17989"/>
        <dbReference type="Rhea" id="RHEA-COMP:9863"/>
        <dbReference type="Rhea" id="RHEA-COMP:11604"/>
        <dbReference type="ChEBI" id="CHEBI:15378"/>
        <dbReference type="ChEBI" id="CHEBI:29999"/>
        <dbReference type="ChEBI" id="CHEBI:30616"/>
        <dbReference type="ChEBI" id="CHEBI:83421"/>
        <dbReference type="ChEBI" id="CHEBI:456216"/>
        <dbReference type="EC" id="2.7.11.1"/>
    </reaction>
</comment>
<dbReference type="InterPro" id="IPR011009">
    <property type="entry name" value="Kinase-like_dom_sf"/>
</dbReference>
<evidence type="ECO:0000256" key="9">
    <source>
        <dbReference type="ARBA" id="ARBA00022741"/>
    </source>
</evidence>
<evidence type="ECO:0000259" key="22">
    <source>
        <dbReference type="PROSITE" id="PS50011"/>
    </source>
</evidence>
<comment type="subcellular location">
    <subcellularLocation>
        <location evidence="1">Membrane</location>
        <topology evidence="1">Single-pass type I membrane protein</topology>
    </subcellularLocation>
</comment>
<dbReference type="InterPro" id="IPR001480">
    <property type="entry name" value="Bulb-type_lectin_dom"/>
</dbReference>
<evidence type="ECO:0000256" key="21">
    <source>
        <dbReference type="SAM" id="SignalP"/>
    </source>
</evidence>
<keyword evidence="13 20" id="KW-0472">Membrane</keyword>
<keyword evidence="9 19" id="KW-0547">Nucleotide-binding</keyword>
<keyword evidence="7 21" id="KW-0732">Signal</keyword>
<dbReference type="Pfam" id="PF00069">
    <property type="entry name" value="Pkinase"/>
    <property type="match status" value="1"/>
</dbReference>
<evidence type="ECO:0000256" key="7">
    <source>
        <dbReference type="ARBA" id="ARBA00022729"/>
    </source>
</evidence>
<organism evidence="24 25">
    <name type="scientific">Vigna mungo</name>
    <name type="common">Black gram</name>
    <name type="synonym">Phaseolus mungo</name>
    <dbReference type="NCBI Taxonomy" id="3915"/>
    <lineage>
        <taxon>Eukaryota</taxon>
        <taxon>Viridiplantae</taxon>
        <taxon>Streptophyta</taxon>
        <taxon>Embryophyta</taxon>
        <taxon>Tracheophyta</taxon>
        <taxon>Spermatophyta</taxon>
        <taxon>Magnoliopsida</taxon>
        <taxon>eudicotyledons</taxon>
        <taxon>Gunneridae</taxon>
        <taxon>Pentapetalae</taxon>
        <taxon>rosids</taxon>
        <taxon>fabids</taxon>
        <taxon>Fabales</taxon>
        <taxon>Fabaceae</taxon>
        <taxon>Papilionoideae</taxon>
        <taxon>50 kb inversion clade</taxon>
        <taxon>NPAAA clade</taxon>
        <taxon>indigoferoid/millettioid clade</taxon>
        <taxon>Phaseoleae</taxon>
        <taxon>Vigna</taxon>
    </lineage>
</organism>
<evidence type="ECO:0000256" key="16">
    <source>
        <dbReference type="ARBA" id="ARBA00023180"/>
    </source>
</evidence>
<evidence type="ECO:0000259" key="23">
    <source>
        <dbReference type="PROSITE" id="PS50927"/>
    </source>
</evidence>
<dbReference type="FunFam" id="1.10.510.10:FF:000237">
    <property type="entry name" value="G-type lectin S-receptor-like serine/threonine-protein kinase"/>
    <property type="match status" value="1"/>
</dbReference>
<dbReference type="Gene3D" id="3.30.200.20">
    <property type="entry name" value="Phosphorylase Kinase, domain 1"/>
    <property type="match status" value="1"/>
</dbReference>
<keyword evidence="12 20" id="KW-1133">Transmembrane helix</keyword>
<evidence type="ECO:0000256" key="8">
    <source>
        <dbReference type="ARBA" id="ARBA00022734"/>
    </source>
</evidence>
<name>A0AAQ3NQW4_VIGMU</name>
<feature type="domain" description="Bulb-type lectin" evidence="23">
    <location>
        <begin position="30"/>
        <end position="150"/>
    </location>
</feature>
<dbReference type="Gene3D" id="2.90.10.10">
    <property type="entry name" value="Bulb-type lectin domain"/>
    <property type="match status" value="2"/>
</dbReference>
<evidence type="ECO:0000256" key="2">
    <source>
        <dbReference type="ARBA" id="ARBA00012513"/>
    </source>
</evidence>
<dbReference type="GO" id="GO:0004674">
    <property type="term" value="F:protein serine/threonine kinase activity"/>
    <property type="evidence" value="ECO:0007669"/>
    <property type="project" value="UniProtKB-KW"/>
</dbReference>
<keyword evidence="5" id="KW-0808">Transferase</keyword>
<dbReference type="Pfam" id="PF01453">
    <property type="entry name" value="B_lectin"/>
    <property type="match status" value="1"/>
</dbReference>
<dbReference type="InterPro" id="IPR051343">
    <property type="entry name" value="G-type_lectin_kinases/EP1-like"/>
</dbReference>
<evidence type="ECO:0000256" key="13">
    <source>
        <dbReference type="ARBA" id="ARBA00023136"/>
    </source>
</evidence>
<dbReference type="PROSITE" id="PS00108">
    <property type="entry name" value="PROTEIN_KINASE_ST"/>
    <property type="match status" value="1"/>
</dbReference>
<feature type="signal peptide" evidence="21">
    <location>
        <begin position="1"/>
        <end position="24"/>
    </location>
</feature>
<dbReference type="PANTHER" id="PTHR47976:SF56">
    <property type="entry name" value="RECEPTOR-LIKE SERINE_THREONINE-PROTEIN KINASE"/>
    <property type="match status" value="1"/>
</dbReference>
<evidence type="ECO:0000256" key="10">
    <source>
        <dbReference type="ARBA" id="ARBA00022777"/>
    </source>
</evidence>
<dbReference type="SUPFAM" id="SSF56112">
    <property type="entry name" value="Protein kinase-like (PK-like)"/>
    <property type="match status" value="1"/>
</dbReference>
<feature type="chain" id="PRO_5042995518" description="non-specific serine/threonine protein kinase" evidence="21">
    <location>
        <begin position="25"/>
        <end position="965"/>
    </location>
</feature>
<dbReference type="InterPro" id="IPR008271">
    <property type="entry name" value="Ser/Thr_kinase_AS"/>
</dbReference>
<keyword evidence="6 20" id="KW-0812">Transmembrane</keyword>
<evidence type="ECO:0000256" key="3">
    <source>
        <dbReference type="ARBA" id="ARBA00022527"/>
    </source>
</evidence>
<evidence type="ECO:0000313" key="25">
    <source>
        <dbReference type="Proteomes" id="UP001374535"/>
    </source>
</evidence>
<dbReference type="InterPro" id="IPR017441">
    <property type="entry name" value="Protein_kinase_ATP_BS"/>
</dbReference>
<dbReference type="CDD" id="cd14066">
    <property type="entry name" value="STKc_IRAK"/>
    <property type="match status" value="1"/>
</dbReference>
<dbReference type="GO" id="GO:0016020">
    <property type="term" value="C:membrane"/>
    <property type="evidence" value="ECO:0007669"/>
    <property type="project" value="UniProtKB-SubCell"/>
</dbReference>
<feature type="domain" description="Protein kinase" evidence="22">
    <location>
        <begin position="514"/>
        <end position="789"/>
    </location>
</feature>
<dbReference type="GO" id="GO:0005524">
    <property type="term" value="F:ATP binding"/>
    <property type="evidence" value="ECO:0007669"/>
    <property type="project" value="UniProtKB-UniRule"/>
</dbReference>
<keyword evidence="4" id="KW-0245">EGF-like domain</keyword>
<sequence>MASLTLLIPTLISLQFHLLSLTFAQVNIGSTIATDNNGVWRSPSGHFAFGFRALNNNTDPNTKLFMVAIWYDLIPDKTVVWSLKTDNKLATAPAGSQFRISSAGLTLAGPEGDSIWASNLASVVSVGSMLDTGNFVLLTGNSEKLWQSFEHPTDTLLPTQSLQPEGTLTSRLTDTNYTTGRFQLYFKDGNVFLSPLAWPSPLLYNPYYVLNASGAASTLVFNESGNIYVNTTNGTIIQPQGSQWNISDLDPEVNYYRATLDSTGVFTQYYHPRNNTAQSGWRIMRYVPDNVCDNITNNYGSGSCGYNSYCSMENQSPNCTCPYGYSLLDPSNPLGGCQPNFTLVCGADVQAPPEELYEMNASQDFNFPEGDYERIQPYSKQECQQFCLQDCMCAMAVSGGDTCWLKRFPLGNGRQEAVTGRHVVYIKTRVVRDFYTGANGEPSPPPDSKIEHEAKLFLLGPLIGSLVLNSFLFATVALFILKRQKVNRVSKAAPSLLETNLHSFTYENLKNATENFQEEIGRGSFGIVYKGQLEGGSCHVIAVKRLDRLVDEREKEFRTELSSIGRTCHKNLIRLIGFCDEGINRILVYEFMSNGSLADILFGKSKPRWNVRVGFALGIARGLVYLHEECETPIIHCDIKPQNILINEYFNPKISDFGLAKFLLSEQSRTTTMIRGTPGYVAPEWFKNVGVTVKVDVYSFGVMLLEIICSRRSVLKMEAGEEEKAVLTDWACDCFVEGRIDVLVENDEEALSDYVRLQKWVKIAIWCIHDEPQMRPTMGIVMQMLEGLVEVPNPPSLMLTCGTVSATSHCHCYVAQCQLDTVGHFLVPTGELFSFSCIQPSLRAITGASQSQTVRSLCLCASLADHLILEKRVFGSWLSGDETPASDSRLWSDYCAAEAFREEGLYGEDFVWGFLDFCSDIWSFVNWEIVVSFQIDLCGVWSCNLHLAILFLVGVEDGVAMEVSS</sequence>
<dbReference type="Proteomes" id="UP001374535">
    <property type="component" value="Chromosome 5"/>
</dbReference>
<keyword evidence="3" id="KW-0723">Serine/threonine-protein kinase</keyword>
<evidence type="ECO:0000256" key="12">
    <source>
        <dbReference type="ARBA" id="ARBA00022989"/>
    </source>
</evidence>
<evidence type="ECO:0000313" key="24">
    <source>
        <dbReference type="EMBL" id="WVZ13072.1"/>
    </source>
</evidence>
<evidence type="ECO:0000256" key="5">
    <source>
        <dbReference type="ARBA" id="ARBA00022679"/>
    </source>
</evidence>
<keyword evidence="10" id="KW-0418">Kinase</keyword>
<evidence type="ECO:0000256" key="15">
    <source>
        <dbReference type="ARBA" id="ARBA00023170"/>
    </source>
</evidence>
<dbReference type="InterPro" id="IPR000719">
    <property type="entry name" value="Prot_kinase_dom"/>
</dbReference>
<dbReference type="FunFam" id="3.30.200.20:FF:000059">
    <property type="entry name" value="S-receptor-like serine/threonine-protein kinase"/>
    <property type="match status" value="1"/>
</dbReference>
<dbReference type="PROSITE" id="PS50011">
    <property type="entry name" value="PROTEIN_KINASE_DOM"/>
    <property type="match status" value="1"/>
</dbReference>
<dbReference type="PROSITE" id="PS50927">
    <property type="entry name" value="BULB_LECTIN"/>
    <property type="match status" value="1"/>
</dbReference>
<reference evidence="24 25" key="1">
    <citation type="journal article" date="2023" name="Life. Sci Alliance">
        <title>Evolutionary insights into 3D genome organization and epigenetic landscape of Vigna mungo.</title>
        <authorList>
            <person name="Junaid A."/>
            <person name="Singh B."/>
            <person name="Bhatia S."/>
        </authorList>
    </citation>
    <scope>NUCLEOTIDE SEQUENCE [LARGE SCALE GENOMIC DNA]</scope>
    <source>
        <strain evidence="24">Urdbean</strain>
    </source>
</reference>
<dbReference type="PROSITE" id="PS00107">
    <property type="entry name" value="PROTEIN_KINASE_ATP"/>
    <property type="match status" value="1"/>
</dbReference>
<proteinExistence type="predicted"/>
<dbReference type="InterPro" id="IPR036426">
    <property type="entry name" value="Bulb-type_lectin_dom_sf"/>
</dbReference>
<evidence type="ECO:0000256" key="17">
    <source>
        <dbReference type="ARBA" id="ARBA00047899"/>
    </source>
</evidence>
<dbReference type="PANTHER" id="PTHR47976">
    <property type="entry name" value="G-TYPE LECTIN S-RECEPTOR-LIKE SERINE/THREONINE-PROTEIN KINASE SD2-5"/>
    <property type="match status" value="1"/>
</dbReference>
<dbReference type="GO" id="GO:0030246">
    <property type="term" value="F:carbohydrate binding"/>
    <property type="evidence" value="ECO:0007669"/>
    <property type="project" value="UniProtKB-KW"/>
</dbReference>
<keyword evidence="14" id="KW-1015">Disulfide bond</keyword>
<evidence type="ECO:0000256" key="11">
    <source>
        <dbReference type="ARBA" id="ARBA00022840"/>
    </source>
</evidence>
<evidence type="ECO:0000256" key="20">
    <source>
        <dbReference type="SAM" id="Phobius"/>
    </source>
</evidence>
<evidence type="ECO:0000256" key="18">
    <source>
        <dbReference type="ARBA" id="ARBA00048679"/>
    </source>
</evidence>
<dbReference type="Gene3D" id="1.10.510.10">
    <property type="entry name" value="Transferase(Phosphotransferase) domain 1"/>
    <property type="match status" value="1"/>
</dbReference>
<dbReference type="AlphaFoldDB" id="A0AAQ3NQW4"/>
<feature type="binding site" evidence="19">
    <location>
        <position position="544"/>
    </location>
    <ligand>
        <name>ATP</name>
        <dbReference type="ChEBI" id="CHEBI:30616"/>
    </ligand>
</feature>
<keyword evidence="15" id="KW-0675">Receptor</keyword>
<accession>A0AAQ3NQW4</accession>
<dbReference type="EC" id="2.7.11.1" evidence="2"/>
<evidence type="ECO:0000256" key="19">
    <source>
        <dbReference type="PROSITE-ProRule" id="PRU10141"/>
    </source>
</evidence>
<keyword evidence="25" id="KW-1185">Reference proteome</keyword>
<protein>
    <recommendedName>
        <fullName evidence="2">non-specific serine/threonine protein kinase</fullName>
        <ecNumber evidence="2">2.7.11.1</ecNumber>
    </recommendedName>
</protein>
<evidence type="ECO:0000256" key="14">
    <source>
        <dbReference type="ARBA" id="ARBA00023157"/>
    </source>
</evidence>
<dbReference type="SMART" id="SM00108">
    <property type="entry name" value="B_lectin"/>
    <property type="match status" value="1"/>
</dbReference>
<gene>
    <name evidence="24" type="ORF">V8G54_017602</name>
</gene>
<evidence type="ECO:0000256" key="4">
    <source>
        <dbReference type="ARBA" id="ARBA00022536"/>
    </source>
</evidence>
<keyword evidence="8" id="KW-0430">Lectin</keyword>
<dbReference type="SMART" id="SM00220">
    <property type="entry name" value="S_TKc"/>
    <property type="match status" value="1"/>
</dbReference>
<evidence type="ECO:0000256" key="6">
    <source>
        <dbReference type="ARBA" id="ARBA00022692"/>
    </source>
</evidence>
<dbReference type="SUPFAM" id="SSF51110">
    <property type="entry name" value="alpha-D-mannose-specific plant lectins"/>
    <property type="match status" value="1"/>
</dbReference>
<feature type="transmembrane region" description="Helical" evidence="20">
    <location>
        <begin position="456"/>
        <end position="481"/>
    </location>
</feature>
<keyword evidence="16" id="KW-0325">Glycoprotein</keyword>
<dbReference type="EMBL" id="CP144696">
    <property type="protein sequence ID" value="WVZ13072.1"/>
    <property type="molecule type" value="Genomic_DNA"/>
</dbReference>
<evidence type="ECO:0000256" key="1">
    <source>
        <dbReference type="ARBA" id="ARBA00004479"/>
    </source>
</evidence>
<keyword evidence="11 19" id="KW-0067">ATP-binding</keyword>